<dbReference type="AlphaFoldDB" id="A0A2I6S3M0"/>
<reference evidence="1 2" key="1">
    <citation type="submission" date="2018-01" db="EMBL/GenBank/DDBJ databases">
        <authorList>
            <person name="Fu G.-Y."/>
        </authorList>
    </citation>
    <scope>NUCLEOTIDE SEQUENCE [LARGE SCALE GENOMIC DNA]</scope>
    <source>
        <strain evidence="1 2">SY39</strain>
    </source>
</reference>
<gene>
    <name evidence="1" type="ORF">C0099_02255</name>
</gene>
<evidence type="ECO:0000313" key="1">
    <source>
        <dbReference type="EMBL" id="AUN93864.1"/>
    </source>
</evidence>
<dbReference type="EMBL" id="CP025682">
    <property type="protein sequence ID" value="AUN93864.1"/>
    <property type="molecule type" value="Genomic_DNA"/>
</dbReference>
<name>A0A2I6S3M0_9RHOO</name>
<dbReference type="Proteomes" id="UP000242205">
    <property type="component" value="Chromosome"/>
</dbReference>
<dbReference type="OrthoDB" id="8565165at2"/>
<sequence>MNPQTLAELIADIDAEDPVEMGEFSIDEHDARTLMASHFCELDRRLARHGLATEERLEMMAAIAAHTMVENLVLHMRRLRDGEDGIDAFREWMGRHGMH</sequence>
<protein>
    <submittedName>
        <fullName evidence="1">Uncharacterized protein</fullName>
    </submittedName>
</protein>
<proteinExistence type="predicted"/>
<keyword evidence="2" id="KW-1185">Reference proteome</keyword>
<dbReference type="RefSeq" id="WP_102245938.1">
    <property type="nucleotide sequence ID" value="NZ_CP025682.1"/>
</dbReference>
<dbReference type="KEGG" id="atw:C0099_02255"/>
<evidence type="ECO:0000313" key="2">
    <source>
        <dbReference type="Proteomes" id="UP000242205"/>
    </source>
</evidence>
<accession>A0A2I6S3M0</accession>
<organism evidence="1 2">
    <name type="scientific">Pseudazoarcus pumilus</name>
    <dbReference type="NCBI Taxonomy" id="2067960"/>
    <lineage>
        <taxon>Bacteria</taxon>
        <taxon>Pseudomonadati</taxon>
        <taxon>Pseudomonadota</taxon>
        <taxon>Betaproteobacteria</taxon>
        <taxon>Rhodocyclales</taxon>
        <taxon>Zoogloeaceae</taxon>
        <taxon>Pseudazoarcus</taxon>
    </lineage>
</organism>